<gene>
    <name evidence="2" type="ORF">C8E83_0924</name>
</gene>
<evidence type="ECO:0000313" key="3">
    <source>
        <dbReference type="Proteomes" id="UP000280008"/>
    </source>
</evidence>
<sequence length="632" mass="66700">MNALPLTPEQRAAWQSAQALWGVSLHDPLARPDAHEGSFAWFSFPPQVWFDLRHPAAHGIEGCLESIFAHEIGHHVLSPSTKQDSLKIRHQMARALAATGVVDETVPEIAGWCSNVWSDMLINVRVAELQRLRDVDRATDAGGPVEPEMIAMWRILSHASSQDRLWWVVLRAYEMLWSRPAGTLAARHAPAAPEPAHHGSTGAAPARAEQAASDDLARAFADRRALEAALDGLALTDPELDAQALADTVRTFGADPVSGALRFGMIAAGYFAEQQRASGIRDPAPSGAGSVCGGQLGQGPASPGDLVAVLADARLHETPEHPAAVGLDQGAGAAGTSAGQGYGAADTLRLYAASDQAAVLSAWYQAEAKPWVRPLVQASVAPVAADDAIPGALEEWSLGDDLSAIDWVETLGRGTTVIPGVTTLRRDSVPDAPPPPRESVHLDLYIDSSGSMPSPSSGSPAVLAGTILLLSALRGGGRVRVTSFSGAGQVAGMEGFTRDRTLAFAYLTTFFAGGTVFPLDLYASRYRTPPHLGERRHVVVLSDDGLSSLFGAGQSAGTGVAADVRRRLDTATLLVQDPRRSVEEEARDAGYDTLYVDDMRDAPKACVELARRLLAPPEVTGTAAGSRRGARG</sequence>
<dbReference type="EMBL" id="RBKS01000001">
    <property type="protein sequence ID" value="RKR73827.1"/>
    <property type="molecule type" value="Genomic_DNA"/>
</dbReference>
<dbReference type="RefSeq" id="WP_211331661.1">
    <property type="nucleotide sequence ID" value="NZ_RBKS01000001.1"/>
</dbReference>
<accession>A0A495ICU5</accession>
<comment type="caution">
    <text evidence="2">The sequence shown here is derived from an EMBL/GenBank/DDBJ whole genome shotgun (WGS) entry which is preliminary data.</text>
</comment>
<feature type="region of interest" description="Disordered" evidence="1">
    <location>
        <begin position="188"/>
        <end position="209"/>
    </location>
</feature>
<dbReference type="Proteomes" id="UP000280008">
    <property type="component" value="Unassembled WGS sequence"/>
</dbReference>
<keyword evidence="3" id="KW-1185">Reference proteome</keyword>
<protein>
    <recommendedName>
        <fullName evidence="4">VWA domain-containing protein</fullName>
    </recommendedName>
</protein>
<organism evidence="2 3">
    <name type="scientific">Frondihabitans australicus</name>
    <dbReference type="NCBI Taxonomy" id="386892"/>
    <lineage>
        <taxon>Bacteria</taxon>
        <taxon>Bacillati</taxon>
        <taxon>Actinomycetota</taxon>
        <taxon>Actinomycetes</taxon>
        <taxon>Micrococcales</taxon>
        <taxon>Microbacteriaceae</taxon>
        <taxon>Frondihabitans</taxon>
    </lineage>
</organism>
<name>A0A495ICU5_9MICO</name>
<dbReference type="AlphaFoldDB" id="A0A495ICU5"/>
<evidence type="ECO:0008006" key="4">
    <source>
        <dbReference type="Google" id="ProtNLM"/>
    </source>
</evidence>
<evidence type="ECO:0000313" key="2">
    <source>
        <dbReference type="EMBL" id="RKR73827.1"/>
    </source>
</evidence>
<proteinExistence type="predicted"/>
<evidence type="ECO:0000256" key="1">
    <source>
        <dbReference type="SAM" id="MobiDB-lite"/>
    </source>
</evidence>
<reference evidence="2 3" key="1">
    <citation type="submission" date="2018-10" db="EMBL/GenBank/DDBJ databases">
        <title>Sequencing the genomes of 1000 actinobacteria strains.</title>
        <authorList>
            <person name="Klenk H.-P."/>
        </authorList>
    </citation>
    <scope>NUCLEOTIDE SEQUENCE [LARGE SCALE GENOMIC DNA]</scope>
    <source>
        <strain evidence="2 3">DSM 17894</strain>
    </source>
</reference>